<gene>
    <name evidence="4" type="ORF">FM104_02115</name>
</gene>
<evidence type="ECO:0000313" key="5">
    <source>
        <dbReference type="Proteomes" id="UP000196320"/>
    </source>
</evidence>
<dbReference type="AlphaFoldDB" id="A0A1R4IH48"/>
<keyword evidence="5" id="KW-1185">Reference proteome</keyword>
<evidence type="ECO:0000256" key="1">
    <source>
        <dbReference type="SAM" id="MobiDB-lite"/>
    </source>
</evidence>
<evidence type="ECO:0000256" key="2">
    <source>
        <dbReference type="SAM" id="Phobius"/>
    </source>
</evidence>
<feature type="transmembrane region" description="Helical" evidence="2">
    <location>
        <begin position="21"/>
        <end position="41"/>
    </location>
</feature>
<dbReference type="Pfam" id="PF13559">
    <property type="entry name" value="DUF4129"/>
    <property type="match status" value="1"/>
</dbReference>
<evidence type="ECO:0000259" key="3">
    <source>
        <dbReference type="Pfam" id="PF13559"/>
    </source>
</evidence>
<protein>
    <submittedName>
        <fullName evidence="4">Transmembrane protein</fullName>
    </submittedName>
</protein>
<name>A0A1R4IH48_9MICO</name>
<feature type="region of interest" description="Disordered" evidence="1">
    <location>
        <begin position="48"/>
        <end position="73"/>
    </location>
</feature>
<dbReference type="InterPro" id="IPR025403">
    <property type="entry name" value="TgpA-like_C"/>
</dbReference>
<keyword evidence="2" id="KW-0472">Membrane</keyword>
<sequence length="243" mass="26328">MTMRADHEGREAASVPRVQRYLLIAAVLVLFVVAMLAASLAGHPTFTPPVAERAPGPAPTPVEITPGPESTMPPPQDGIRGFVVLMLLLLLVLLVVLVVLFFIVRALIGYWKNRPLRQREGVDTDEGVSMEIFTDSAPDAPTMRRGIAAARTLIDTQADPGDAIVAAWVGLEETAADSGTARGRSETPAEFTLRILLRRPGLDEPAHRLLRLYEGVRFGGHSADEADRSAAVRALVEIEEGWR</sequence>
<dbReference type="OrthoDB" id="5198230at2"/>
<evidence type="ECO:0000313" key="4">
    <source>
        <dbReference type="EMBL" id="SJN19111.1"/>
    </source>
</evidence>
<keyword evidence="2" id="KW-1133">Transmembrane helix</keyword>
<keyword evidence="2 4" id="KW-0812">Transmembrane</keyword>
<reference evidence="4 5" key="1">
    <citation type="submission" date="2017-02" db="EMBL/GenBank/DDBJ databases">
        <authorList>
            <person name="Peterson S.W."/>
        </authorList>
    </citation>
    <scope>NUCLEOTIDE SEQUENCE [LARGE SCALE GENOMIC DNA]</scope>
    <source>
        <strain evidence="4 5">B Mb 05.01</strain>
    </source>
</reference>
<feature type="domain" description="Protein-glutamine gamma-glutamyltransferase-like C-terminal" evidence="3">
    <location>
        <begin position="167"/>
        <end position="235"/>
    </location>
</feature>
<proteinExistence type="predicted"/>
<dbReference type="RefSeq" id="WP_087129819.1">
    <property type="nucleotide sequence ID" value="NZ_FUKO01000009.1"/>
</dbReference>
<accession>A0A1R4IH48</accession>
<feature type="transmembrane region" description="Helical" evidence="2">
    <location>
        <begin position="82"/>
        <end position="108"/>
    </location>
</feature>
<dbReference type="EMBL" id="FUKO01000009">
    <property type="protein sequence ID" value="SJN19111.1"/>
    <property type="molecule type" value="Genomic_DNA"/>
</dbReference>
<organism evidence="4 5">
    <name type="scientific">Microbacterium esteraromaticum</name>
    <dbReference type="NCBI Taxonomy" id="57043"/>
    <lineage>
        <taxon>Bacteria</taxon>
        <taxon>Bacillati</taxon>
        <taxon>Actinomycetota</taxon>
        <taxon>Actinomycetes</taxon>
        <taxon>Micrococcales</taxon>
        <taxon>Microbacteriaceae</taxon>
        <taxon>Microbacterium</taxon>
    </lineage>
</organism>
<dbReference type="Proteomes" id="UP000196320">
    <property type="component" value="Unassembled WGS sequence"/>
</dbReference>